<dbReference type="GO" id="GO:0016787">
    <property type="term" value="F:hydrolase activity"/>
    <property type="evidence" value="ECO:0007669"/>
    <property type="project" value="UniProtKB-KW"/>
</dbReference>
<sequence>MIAASALHGYDRVVDAAVAVAASDACIVRSDMEISNIPNTSRRHFIAAASVSTAAALFTPPMLHSSEIESIPDGSTLQPTPSALSLGRSDTAVVFIDPQNDVLSEKGLSWPLVHESLKENNTIENMERIFKTAKAQGFEVFISPHYFFPTDKGWKFNGPLETDEATSGLFARKGRLNLDGFEGSGADWLARFKPYIEDGKTIVVSPHRVWGPQTNDLVLQLRKRRISKIILGGMLANMCVESHLREFLEQGFEVAVVKDATAGPKHPKWGYGYTAALINYAFLAHAVLTTDETVKAMESGQR</sequence>
<accession>A0A852VK01</accession>
<gene>
    <name evidence="3" type="ORF">HDF08_003593</name>
</gene>
<proteinExistence type="predicted"/>
<dbReference type="AlphaFoldDB" id="A0A852VK01"/>
<reference evidence="3 4" key="1">
    <citation type="submission" date="2020-07" db="EMBL/GenBank/DDBJ databases">
        <title>Genomic Encyclopedia of Type Strains, Phase IV (KMG-V): Genome sequencing to study the core and pangenomes of soil and plant-associated prokaryotes.</title>
        <authorList>
            <person name="Whitman W."/>
        </authorList>
    </citation>
    <scope>NUCLEOTIDE SEQUENCE [LARGE SCALE GENOMIC DNA]</scope>
    <source>
        <strain evidence="3 4">M8UP22</strain>
    </source>
</reference>
<comment type="caution">
    <text evidence="3">The sequence shown here is derived from an EMBL/GenBank/DDBJ whole genome shotgun (WGS) entry which is preliminary data.</text>
</comment>
<evidence type="ECO:0000313" key="4">
    <source>
        <dbReference type="Proteomes" id="UP000564385"/>
    </source>
</evidence>
<dbReference type="Pfam" id="PF00857">
    <property type="entry name" value="Isochorismatase"/>
    <property type="match status" value="1"/>
</dbReference>
<evidence type="ECO:0000259" key="2">
    <source>
        <dbReference type="Pfam" id="PF00857"/>
    </source>
</evidence>
<dbReference type="InterPro" id="IPR036380">
    <property type="entry name" value="Isochorismatase-like_sf"/>
</dbReference>
<dbReference type="InterPro" id="IPR050272">
    <property type="entry name" value="Isochorismatase-like_hydrls"/>
</dbReference>
<dbReference type="Proteomes" id="UP000564385">
    <property type="component" value="Unassembled WGS sequence"/>
</dbReference>
<dbReference type="EMBL" id="JACCCU010000002">
    <property type="protein sequence ID" value="NYF91491.1"/>
    <property type="molecule type" value="Genomic_DNA"/>
</dbReference>
<dbReference type="PANTHER" id="PTHR43540:SF16">
    <property type="entry name" value="ISOCHORISMATASE-LIKE DOMAIN-CONTAINING PROTEIN"/>
    <property type="match status" value="1"/>
</dbReference>
<name>A0A852VK01_9BACT</name>
<dbReference type="InterPro" id="IPR000868">
    <property type="entry name" value="Isochorismatase-like_dom"/>
</dbReference>
<dbReference type="SUPFAM" id="SSF52499">
    <property type="entry name" value="Isochorismatase-like hydrolases"/>
    <property type="match status" value="1"/>
</dbReference>
<dbReference type="Gene3D" id="3.40.50.850">
    <property type="entry name" value="Isochorismatase-like"/>
    <property type="match status" value="1"/>
</dbReference>
<organism evidence="3 4">
    <name type="scientific">Tunturiibacter lichenicola</name>
    <dbReference type="NCBI Taxonomy" id="2051959"/>
    <lineage>
        <taxon>Bacteria</taxon>
        <taxon>Pseudomonadati</taxon>
        <taxon>Acidobacteriota</taxon>
        <taxon>Terriglobia</taxon>
        <taxon>Terriglobales</taxon>
        <taxon>Acidobacteriaceae</taxon>
        <taxon>Tunturiibacter</taxon>
    </lineage>
</organism>
<evidence type="ECO:0000256" key="1">
    <source>
        <dbReference type="ARBA" id="ARBA00022801"/>
    </source>
</evidence>
<protein>
    <submittedName>
        <fullName evidence="3">Nicotinamidase-related amidase</fullName>
    </submittedName>
</protein>
<evidence type="ECO:0000313" key="3">
    <source>
        <dbReference type="EMBL" id="NYF91491.1"/>
    </source>
</evidence>
<keyword evidence="1" id="KW-0378">Hydrolase</keyword>
<feature type="domain" description="Isochorismatase-like" evidence="2">
    <location>
        <begin position="91"/>
        <end position="268"/>
    </location>
</feature>
<dbReference type="CDD" id="cd00431">
    <property type="entry name" value="cysteine_hydrolases"/>
    <property type="match status" value="1"/>
</dbReference>
<dbReference type="PANTHER" id="PTHR43540">
    <property type="entry name" value="PEROXYUREIDOACRYLATE/UREIDOACRYLATE AMIDOHYDROLASE-RELATED"/>
    <property type="match status" value="1"/>
</dbReference>